<evidence type="ECO:0000313" key="4">
    <source>
        <dbReference type="Proteomes" id="UP000594364"/>
    </source>
</evidence>
<name>A0A7S9KMX7_EPIFF</name>
<evidence type="ECO:0000256" key="1">
    <source>
        <dbReference type="SAM" id="MobiDB-lite"/>
    </source>
</evidence>
<accession>A0A7S9KMX7</accession>
<evidence type="ECO:0000313" key="3">
    <source>
        <dbReference type="EMBL" id="QPG95260.1"/>
    </source>
</evidence>
<protein>
    <submittedName>
        <fullName evidence="3">Uncharacterized protein</fullName>
    </submittedName>
</protein>
<keyword evidence="4" id="KW-1185">Reference proteome</keyword>
<dbReference type="AlphaFoldDB" id="A0A7S9KMX7"/>
<feature type="transmembrane region" description="Helical" evidence="2">
    <location>
        <begin position="98"/>
        <end position="121"/>
    </location>
</feature>
<proteinExistence type="predicted"/>
<dbReference type="EMBL" id="CP031385">
    <property type="protein sequence ID" value="QPG95260.1"/>
    <property type="molecule type" value="Genomic_DNA"/>
</dbReference>
<organism evidence="3 4">
    <name type="scientific">Epichloe festucae (strain Fl1)</name>
    <dbReference type="NCBI Taxonomy" id="877507"/>
    <lineage>
        <taxon>Eukaryota</taxon>
        <taxon>Fungi</taxon>
        <taxon>Dikarya</taxon>
        <taxon>Ascomycota</taxon>
        <taxon>Pezizomycotina</taxon>
        <taxon>Sordariomycetes</taxon>
        <taxon>Hypocreomycetidae</taxon>
        <taxon>Hypocreales</taxon>
        <taxon>Clavicipitaceae</taxon>
        <taxon>Epichloe</taxon>
    </lineage>
</organism>
<feature type="region of interest" description="Disordered" evidence="1">
    <location>
        <begin position="52"/>
        <end position="73"/>
    </location>
</feature>
<sequence length="286" mass="31726">MLLVGIIGPRVGLGGIEGSAKSCSPFIASFRMPWQLRNPQIQTKLRLRCFAQASSRRRPTQSDQQSDQQRRAKAASCISKNHEIPERLIIYHAGTGRITFLAMLKLTSLLLGAFFTFLVVPSHVKAEKPVAEIAAVAVAGVIPALFISYTTAPFVTHIHVHLPPGARTSRPVLERFVRAMPASTRLTLTTMSVVAKPRYSSLAVRDLRPSQGTRLGLVNYVRDPRAENLARKWYMYRAVGGFHVQEGLGLGKGKGKGKRYEKKGNNKGVEGWIWDAVKDEVRRTRT</sequence>
<gene>
    <name evidence="3" type="ORF">C2857_007916</name>
</gene>
<dbReference type="Proteomes" id="UP000594364">
    <property type="component" value="Chromosome 1"/>
</dbReference>
<reference evidence="3 4" key="1">
    <citation type="journal article" date="2018" name="PLoS Genet.">
        <title>Repeat elements organise 3D genome structure and mediate transcription in the filamentous fungus Epichloe festucae.</title>
        <authorList>
            <person name="Winter D.J."/>
            <person name="Ganley A.R.D."/>
            <person name="Young C.A."/>
            <person name="Liachko I."/>
            <person name="Schardl C.L."/>
            <person name="Dupont P.Y."/>
            <person name="Berry D."/>
            <person name="Ram A."/>
            <person name="Scott B."/>
            <person name="Cox M.P."/>
        </authorList>
    </citation>
    <scope>NUCLEOTIDE SEQUENCE [LARGE SCALE GENOMIC DNA]</scope>
    <source>
        <strain evidence="3 4">Fl1</strain>
    </source>
</reference>
<keyword evidence="2" id="KW-0812">Transmembrane</keyword>
<keyword evidence="2" id="KW-1133">Transmembrane helix</keyword>
<keyword evidence="2" id="KW-0472">Membrane</keyword>
<feature type="transmembrane region" description="Helical" evidence="2">
    <location>
        <begin position="133"/>
        <end position="152"/>
    </location>
</feature>
<dbReference type="OrthoDB" id="2386090at2759"/>
<evidence type="ECO:0000256" key="2">
    <source>
        <dbReference type="SAM" id="Phobius"/>
    </source>
</evidence>